<dbReference type="RefSeq" id="WP_008505409.1">
    <property type="nucleotide sequence ID" value="NZ_CM001403.1"/>
</dbReference>
<feature type="domain" description="HTH cro/C1-type" evidence="2">
    <location>
        <begin position="13"/>
        <end position="67"/>
    </location>
</feature>
<name>H1XZB7_9SPHI</name>
<proteinExistence type="predicted"/>
<dbReference type="HOGENOM" id="CLU_085376_3_2_10"/>
<dbReference type="OrthoDB" id="9805356at2"/>
<evidence type="ECO:0000313" key="3">
    <source>
        <dbReference type="EMBL" id="EHQ25605.1"/>
    </source>
</evidence>
<dbReference type="SUPFAM" id="SSF47413">
    <property type="entry name" value="lambda repressor-like DNA-binding domains"/>
    <property type="match status" value="1"/>
</dbReference>
<dbReference type="CDD" id="cd02209">
    <property type="entry name" value="cupin_XRE_C"/>
    <property type="match status" value="1"/>
</dbReference>
<dbReference type="Pfam" id="PF07883">
    <property type="entry name" value="Cupin_2"/>
    <property type="match status" value="1"/>
</dbReference>
<dbReference type="eggNOG" id="COG0662">
    <property type="taxonomic scope" value="Bacteria"/>
</dbReference>
<dbReference type="PANTHER" id="PTHR46797">
    <property type="entry name" value="HTH-TYPE TRANSCRIPTIONAL REGULATOR"/>
    <property type="match status" value="1"/>
</dbReference>
<dbReference type="Gene3D" id="1.10.260.40">
    <property type="entry name" value="lambda repressor-like DNA-binding domains"/>
    <property type="match status" value="1"/>
</dbReference>
<accession>H1XZB7</accession>
<dbReference type="Gene3D" id="2.60.120.10">
    <property type="entry name" value="Jelly Rolls"/>
    <property type="match status" value="1"/>
</dbReference>
<dbReference type="GO" id="GO:0005829">
    <property type="term" value="C:cytosol"/>
    <property type="evidence" value="ECO:0007669"/>
    <property type="project" value="TreeGrafter"/>
</dbReference>
<dbReference type="SUPFAM" id="SSF51182">
    <property type="entry name" value="RmlC-like cupins"/>
    <property type="match status" value="1"/>
</dbReference>
<dbReference type="STRING" id="714943.Mucpa_1447"/>
<dbReference type="Pfam" id="PF01381">
    <property type="entry name" value="HTH_3"/>
    <property type="match status" value="1"/>
</dbReference>
<dbReference type="GO" id="GO:0003677">
    <property type="term" value="F:DNA binding"/>
    <property type="evidence" value="ECO:0007669"/>
    <property type="project" value="UniProtKB-KW"/>
</dbReference>
<evidence type="ECO:0000256" key="1">
    <source>
        <dbReference type="ARBA" id="ARBA00023125"/>
    </source>
</evidence>
<keyword evidence="4" id="KW-1185">Reference proteome</keyword>
<dbReference type="InterPro" id="IPR013096">
    <property type="entry name" value="Cupin_2"/>
</dbReference>
<dbReference type="eggNOG" id="COG1396">
    <property type="taxonomic scope" value="Bacteria"/>
</dbReference>
<organism evidence="3 4">
    <name type="scientific">Mucilaginibacter paludis DSM 18603</name>
    <dbReference type="NCBI Taxonomy" id="714943"/>
    <lineage>
        <taxon>Bacteria</taxon>
        <taxon>Pseudomonadati</taxon>
        <taxon>Bacteroidota</taxon>
        <taxon>Sphingobacteriia</taxon>
        <taxon>Sphingobacteriales</taxon>
        <taxon>Sphingobacteriaceae</taxon>
        <taxon>Mucilaginibacter</taxon>
    </lineage>
</organism>
<dbReference type="GO" id="GO:0003700">
    <property type="term" value="F:DNA-binding transcription factor activity"/>
    <property type="evidence" value="ECO:0007669"/>
    <property type="project" value="TreeGrafter"/>
</dbReference>
<dbReference type="PANTHER" id="PTHR46797:SF1">
    <property type="entry name" value="METHYLPHOSPHONATE SYNTHASE"/>
    <property type="match status" value="1"/>
</dbReference>
<gene>
    <name evidence="3" type="ORF">Mucpa_1447</name>
</gene>
<dbReference type="AlphaFoldDB" id="H1XZB7"/>
<dbReference type="InterPro" id="IPR014710">
    <property type="entry name" value="RmlC-like_jellyroll"/>
</dbReference>
<dbReference type="InterPro" id="IPR011051">
    <property type="entry name" value="RmlC_Cupin_sf"/>
</dbReference>
<evidence type="ECO:0000313" key="4">
    <source>
        <dbReference type="Proteomes" id="UP000002774"/>
    </source>
</evidence>
<dbReference type="InterPro" id="IPR050807">
    <property type="entry name" value="TransReg_Diox_bact_type"/>
</dbReference>
<protein>
    <submittedName>
        <fullName evidence="3">Helix-turn-helix domain protein</fullName>
    </submittedName>
</protein>
<dbReference type="EMBL" id="CM001403">
    <property type="protein sequence ID" value="EHQ25605.1"/>
    <property type="molecule type" value="Genomic_DNA"/>
</dbReference>
<dbReference type="Proteomes" id="UP000002774">
    <property type="component" value="Chromosome"/>
</dbReference>
<dbReference type="CDD" id="cd00093">
    <property type="entry name" value="HTH_XRE"/>
    <property type="match status" value="1"/>
</dbReference>
<dbReference type="InterPro" id="IPR010982">
    <property type="entry name" value="Lambda_DNA-bd_dom_sf"/>
</dbReference>
<sequence length="191" mass="21957">MEQDVLIQISHRIKERRREKNLTIQELADKASVSKGLISQIENSRTIPSLMVLIEIIKGLDVDLNKFFKDISFPSGQALAVIKRKEEYEPFEKESAIGFRYHRIFTQNINPSTVDIVLLELEPNATRPMVQTEAFEYKYIISGQIEYQFNDARYQLNAGDSILFDGRVPHTPVNPSSTSAIILVIYFFESE</sequence>
<dbReference type="PROSITE" id="PS50943">
    <property type="entry name" value="HTH_CROC1"/>
    <property type="match status" value="1"/>
</dbReference>
<dbReference type="InterPro" id="IPR001387">
    <property type="entry name" value="Cro/C1-type_HTH"/>
</dbReference>
<keyword evidence="1" id="KW-0238">DNA-binding</keyword>
<evidence type="ECO:0000259" key="2">
    <source>
        <dbReference type="PROSITE" id="PS50943"/>
    </source>
</evidence>
<dbReference type="SMART" id="SM00530">
    <property type="entry name" value="HTH_XRE"/>
    <property type="match status" value="1"/>
</dbReference>
<reference evidence="3" key="1">
    <citation type="submission" date="2011-09" db="EMBL/GenBank/DDBJ databases">
        <title>The permanent draft genome of Mucilaginibacter paludis DSM 18603.</title>
        <authorList>
            <consortium name="US DOE Joint Genome Institute (JGI-PGF)"/>
            <person name="Lucas S."/>
            <person name="Han J."/>
            <person name="Lapidus A."/>
            <person name="Bruce D."/>
            <person name="Goodwin L."/>
            <person name="Pitluck S."/>
            <person name="Peters L."/>
            <person name="Kyrpides N."/>
            <person name="Mavromatis K."/>
            <person name="Ivanova N."/>
            <person name="Mikhailova N."/>
            <person name="Held B."/>
            <person name="Detter J.C."/>
            <person name="Tapia R."/>
            <person name="Han C."/>
            <person name="Land M."/>
            <person name="Hauser L."/>
            <person name="Markowitz V."/>
            <person name="Cheng J.-F."/>
            <person name="Hugenholtz P."/>
            <person name="Woyke T."/>
            <person name="Wu D."/>
            <person name="Tindall B."/>
            <person name="Brambilla E."/>
            <person name="Klenk H.-P."/>
            <person name="Eisen J.A."/>
        </authorList>
    </citation>
    <scope>NUCLEOTIDE SEQUENCE [LARGE SCALE GENOMIC DNA]</scope>
    <source>
        <strain evidence="3">DSM 18603</strain>
    </source>
</reference>